<evidence type="ECO:0000256" key="11">
    <source>
        <dbReference type="ARBA" id="ARBA00023136"/>
    </source>
</evidence>
<dbReference type="Pfam" id="PF14697">
    <property type="entry name" value="Fer4_21"/>
    <property type="match status" value="1"/>
</dbReference>
<reference evidence="15 16" key="1">
    <citation type="submission" date="2018-08" db="EMBL/GenBank/DDBJ databases">
        <title>Neisseria zalophi ATCC BAA-2455 complete genome.</title>
        <authorList>
            <person name="Veseli I.A."/>
            <person name="Buttler R."/>
            <person name="Mascarenhas dos Santos A.C."/>
            <person name="Pombert J.-F."/>
        </authorList>
    </citation>
    <scope>NUCLEOTIDE SEQUENCE [LARGE SCALE GENOMIC DNA]</scope>
    <source>
        <strain evidence="15 16">ATCC BAA-2455</strain>
    </source>
</reference>
<keyword evidence="4" id="KW-0997">Cell inner membrane</keyword>
<dbReference type="PANTHER" id="PTHR42859:SF3">
    <property type="entry name" value="ION-TRANSLOCATING OXIDOREDUCTASE COMPLEX SUBUNIT B"/>
    <property type="match status" value="1"/>
</dbReference>
<protein>
    <submittedName>
        <fullName evidence="15">RnfABCDGE type electron transport complex subunit B</fullName>
    </submittedName>
</protein>
<keyword evidence="5" id="KW-0479">Metal-binding</keyword>
<proteinExistence type="predicted"/>
<dbReference type="NCBIfam" id="TIGR01944">
    <property type="entry name" value="rnfB"/>
    <property type="match status" value="1"/>
</dbReference>
<evidence type="ECO:0000259" key="14">
    <source>
        <dbReference type="PROSITE" id="PS51656"/>
    </source>
</evidence>
<sequence>MDLSHRLDRLLPQTQCRECGYQGCKPYAEALAEGRAAINLCAPGGETVMLEIATLLNQPPLAPAKIQEKALAWIDEETCIGCTACIRACPVDAIMGASKLMHTVISQECTGCGLCVEPCPVDCIYMQPVQTDYLPQARFLANSESMPRFAAAQHARRRYDWHQERKERDAEERHQYLAEREALAKAAQHTPSNTALSESTPKTQASFNPADLIAKAMARAQAQQNQRVVSANRETYQAQQIEEARERATYRRAQRDLKYGTQEEKEAALAYLRQYKAEQEAKAEKSSNKAV</sequence>
<evidence type="ECO:0000256" key="5">
    <source>
        <dbReference type="ARBA" id="ARBA00022723"/>
    </source>
</evidence>
<keyword evidence="9" id="KW-0408">Iron</keyword>
<keyword evidence="3" id="KW-0004">4Fe-4S</keyword>
<keyword evidence="6" id="KW-0677">Repeat</keyword>
<keyword evidence="16" id="KW-1185">Reference proteome</keyword>
<evidence type="ECO:0000256" key="6">
    <source>
        <dbReference type="ARBA" id="ARBA00022737"/>
    </source>
</evidence>
<evidence type="ECO:0000256" key="7">
    <source>
        <dbReference type="ARBA" id="ARBA00022967"/>
    </source>
</evidence>
<keyword evidence="11" id="KW-0472">Membrane</keyword>
<dbReference type="Gene3D" id="1.10.15.40">
    <property type="entry name" value="Electron transport complex subunit B, putative Fe-S cluster"/>
    <property type="match status" value="1"/>
</dbReference>
<dbReference type="PROSITE" id="PS51656">
    <property type="entry name" value="4FE4S"/>
    <property type="match status" value="1"/>
</dbReference>
<evidence type="ECO:0000256" key="12">
    <source>
        <dbReference type="SAM" id="MobiDB-lite"/>
    </source>
</evidence>
<dbReference type="AlphaFoldDB" id="A0A5J6PTS6"/>
<keyword evidence="10" id="KW-0411">Iron-sulfur</keyword>
<dbReference type="GO" id="GO:0046872">
    <property type="term" value="F:metal ion binding"/>
    <property type="evidence" value="ECO:0007669"/>
    <property type="project" value="UniProtKB-KW"/>
</dbReference>
<dbReference type="RefSeq" id="WP_151050294.1">
    <property type="nucleotide sequence ID" value="NZ_CP031700.1"/>
</dbReference>
<evidence type="ECO:0000256" key="9">
    <source>
        <dbReference type="ARBA" id="ARBA00023004"/>
    </source>
</evidence>
<dbReference type="GO" id="GO:0009055">
    <property type="term" value="F:electron transfer activity"/>
    <property type="evidence" value="ECO:0007669"/>
    <property type="project" value="InterPro"/>
</dbReference>
<organism evidence="15 16">
    <name type="scientific">Neisseria zalophi</name>
    <dbReference type="NCBI Taxonomy" id="640030"/>
    <lineage>
        <taxon>Bacteria</taxon>
        <taxon>Pseudomonadati</taxon>
        <taxon>Pseudomonadota</taxon>
        <taxon>Betaproteobacteria</taxon>
        <taxon>Neisseriales</taxon>
        <taxon>Neisseriaceae</taxon>
        <taxon>Neisseria</taxon>
    </lineage>
</organism>
<keyword evidence="7" id="KW-1278">Translocase</keyword>
<evidence type="ECO:0000256" key="2">
    <source>
        <dbReference type="ARBA" id="ARBA00022475"/>
    </source>
</evidence>
<dbReference type="Gene3D" id="3.30.70.20">
    <property type="match status" value="1"/>
</dbReference>
<dbReference type="InterPro" id="IPR050294">
    <property type="entry name" value="RnfB_subfamily"/>
</dbReference>
<dbReference type="EMBL" id="CP031700">
    <property type="protein sequence ID" value="QEY25714.1"/>
    <property type="molecule type" value="Genomic_DNA"/>
</dbReference>
<dbReference type="OrthoDB" id="9789936at2"/>
<accession>A0A5J6PTS6</accession>
<dbReference type="PROSITE" id="PS00198">
    <property type="entry name" value="4FE4S_FER_1"/>
    <property type="match status" value="2"/>
</dbReference>
<evidence type="ECO:0000256" key="10">
    <source>
        <dbReference type="ARBA" id="ARBA00023014"/>
    </source>
</evidence>
<dbReference type="InterPro" id="IPR007202">
    <property type="entry name" value="4Fe-4S_dom"/>
</dbReference>
<dbReference type="InterPro" id="IPR017900">
    <property type="entry name" value="4Fe4S_Fe_S_CS"/>
</dbReference>
<dbReference type="GO" id="GO:0051539">
    <property type="term" value="F:4 iron, 4 sulfur cluster binding"/>
    <property type="evidence" value="ECO:0007669"/>
    <property type="project" value="UniProtKB-KW"/>
</dbReference>
<feature type="domain" description="4Fe-4S" evidence="14">
    <location>
        <begin position="1"/>
        <end position="58"/>
    </location>
</feature>
<keyword evidence="8" id="KW-0249">Electron transport</keyword>
<feature type="domain" description="4Fe-4S ferredoxin-type" evidence="13">
    <location>
        <begin position="101"/>
        <end position="129"/>
    </location>
</feature>
<dbReference type="KEGG" id="nzl:D0T92_03640"/>
<name>A0A5J6PTS6_9NEIS</name>
<feature type="compositionally biased region" description="Polar residues" evidence="12">
    <location>
        <begin position="189"/>
        <end position="204"/>
    </location>
</feature>
<feature type="domain" description="4Fe-4S ferredoxin-type" evidence="13">
    <location>
        <begin position="70"/>
        <end position="99"/>
    </location>
</feature>
<dbReference type="SUPFAM" id="SSF54862">
    <property type="entry name" value="4Fe-4S ferredoxins"/>
    <property type="match status" value="1"/>
</dbReference>
<keyword evidence="1" id="KW-0813">Transport</keyword>
<dbReference type="InterPro" id="IPR010207">
    <property type="entry name" value="Elect_transpt_cplx_RnfB/RsxB"/>
</dbReference>
<evidence type="ECO:0000256" key="1">
    <source>
        <dbReference type="ARBA" id="ARBA00022448"/>
    </source>
</evidence>
<feature type="region of interest" description="Disordered" evidence="12">
    <location>
        <begin position="184"/>
        <end position="204"/>
    </location>
</feature>
<dbReference type="PROSITE" id="PS51379">
    <property type="entry name" value="4FE4S_FER_2"/>
    <property type="match status" value="2"/>
</dbReference>
<gene>
    <name evidence="15" type="ORF">D0T92_03640</name>
</gene>
<evidence type="ECO:0000259" key="13">
    <source>
        <dbReference type="PROSITE" id="PS51379"/>
    </source>
</evidence>
<evidence type="ECO:0000313" key="15">
    <source>
        <dbReference type="EMBL" id="QEY25714.1"/>
    </source>
</evidence>
<keyword evidence="2" id="KW-1003">Cell membrane</keyword>
<dbReference type="Pfam" id="PF04060">
    <property type="entry name" value="FeS"/>
    <property type="match status" value="1"/>
</dbReference>
<dbReference type="InterPro" id="IPR017896">
    <property type="entry name" value="4Fe4S_Fe-S-bd"/>
</dbReference>
<evidence type="ECO:0000256" key="4">
    <source>
        <dbReference type="ARBA" id="ARBA00022519"/>
    </source>
</evidence>
<dbReference type="Proteomes" id="UP000325713">
    <property type="component" value="Chromosome"/>
</dbReference>
<evidence type="ECO:0000256" key="3">
    <source>
        <dbReference type="ARBA" id="ARBA00022485"/>
    </source>
</evidence>
<evidence type="ECO:0000313" key="16">
    <source>
        <dbReference type="Proteomes" id="UP000325713"/>
    </source>
</evidence>
<evidence type="ECO:0000256" key="8">
    <source>
        <dbReference type="ARBA" id="ARBA00022982"/>
    </source>
</evidence>
<dbReference type="PANTHER" id="PTHR42859">
    <property type="entry name" value="OXIDOREDUCTASE"/>
    <property type="match status" value="1"/>
</dbReference>